<protein>
    <recommendedName>
        <fullName evidence="5">VWFA domain-containing protein</fullName>
    </recommendedName>
</protein>
<reference evidence="3 4" key="1">
    <citation type="submission" date="2024-03" db="EMBL/GenBank/DDBJ databases">
        <title>Aureococcus anophagefferens CCMP1851 and Kratosvirus quantuckense: Draft genome of a second virus-susceptible host strain in the model system.</title>
        <authorList>
            <person name="Chase E."/>
            <person name="Truchon A.R."/>
            <person name="Schepens W."/>
            <person name="Wilhelm S.W."/>
        </authorList>
    </citation>
    <scope>NUCLEOTIDE SEQUENCE [LARGE SCALE GENOMIC DNA]</scope>
    <source>
        <strain evidence="3 4">CCMP1851</strain>
    </source>
</reference>
<comment type="caution">
    <text evidence="3">The sequence shown here is derived from an EMBL/GenBank/DDBJ whole genome shotgun (WGS) entry which is preliminary data.</text>
</comment>
<dbReference type="EMBL" id="JBBJCI010000293">
    <property type="protein sequence ID" value="KAK7235301.1"/>
    <property type="molecule type" value="Genomic_DNA"/>
</dbReference>
<keyword evidence="2" id="KW-0812">Transmembrane</keyword>
<name>A0ABR1FQ66_AURAN</name>
<dbReference type="Pfam" id="PF07394">
    <property type="entry name" value="DUF1501"/>
    <property type="match status" value="1"/>
</dbReference>
<sequence length="2147" mass="226903">MFGRKRAARVLPKLPSRRELEHDIEEVFTPLHGFKSRPREDPEVLEPLSPAPFRKGTPVVVKTPARRRPLACCCCFVVAAAVAGAAYGLTGSSSSSSSSPATYAVSGELEFEHVGLAAAKNHSQVFAAVFADIVGDVVAVDFRDATERRRVLADFATERRVLADFVVCAYVYDAPSRDAAAAAKEALDGYRLANFTKAVADADDDLSAFVATALTARAENHIYCVAATPCDLVWTYRAARAAPTSASRAPAPRVAVVANAGVHRVTLEAMGAYDAALERRRLRAARDGRRHRVVDAPADGRAHEPPSTRPSTAGPTPGPTTPSPSTARPTVSPGSPTAGPLAAAYGAADAAAVDAAVRGRRRRRAAADGAPTEHIHVAAGAVAAGRARLAVADPGELRVVVRADGTPAGRSYDGEDWGRVYPLLLDFACEACDACAGGVERFCVVDLPTDFVTAEQFELELAGEVAPSSSEFRIEIFSSFRRAADRDRRALVDARRARARVKLLEALVDDRGLCPLALVGEDAPDAVFALDDDGVYYLYDPRVKLNDNSVDAPVAGGDAGTMCGTAPKTFLNERSCVAAAAACSTLGYASALFPLDDDHLRAFYELSGRYVYAVEGLDVAFVDSPCDAAISRWKRDNSSDACASAVAGATGSTLAAAVAAADGAALRDAVVADEATACDAADAPAGSAVLIGGACWVHVHDDEGGVFDFTFWASDEGHPGNAYTPQNMIAAPALNESTAIAYPASHGAQRWSDAVADLAAFGKRGDVVDFADLVPESQSYAFAQKVGAASSDDGGGFLEACGSPGEVANDPLLGNRYYAYLSEDNTPHVQALDAQQLGTDRGKSNVWHSIALHAPDQLRQRVAWALAQIFVSNVGSLRATEAWVAYYDIFTRNAFGNYRDVLREVAYSPTMGDMLSYRGSKSLAYSLAQLGAQNFPDENFAREVMQLFTIGLVELDDDGVPSSTPTYDNDDIVEFARAWTAAWTAFEGQDARGNVEPSNKGKNTGSSTIDPMRIVRGHLARDPFPKMGLGGAYVGDHAPLCADLGDRAFLRKGATYRYLGHDALPRLQREPDDGIGDVSDTSIDRVELDRSSALFDLLCDPTDDGACDFKSVVDVEENLACAGMECEIDTVRVVRVAATDGAAGATDLAYYEYVRPACVDLAFGGGAALREVASGGGGESQCADPRAPVAQAACCAPGKNWAAPMANYAGDRSTLATAEARCAADGGEICDFSWVKRGLYWNLRFWTSRPCAVVAQVDAQGRVNVVHDVSRDAPDHLAFGAVKTTFRVAWENGLFPSADDGTCAASGCVGRDGGCACNATATLEAVFHDDAEVPVGAAHVAAVLRIGAPDPASLDGAYERRELADDVAVHCLDGVDGDAIFEIQLHGAAVFLKNARATVSVGGGFTFRDAPHFGDSFLEAVPIRDAQYETEAVLDHLMHHRNTPAFVAHKLIQRLATISNPSPRYVGAVAAAFRSGLYDGAGSGAYGCLDATVRAVLLDREARSPALDDDAAHGGLREPTLKVVHLLRALELRLDHGFTELALRTDDAIGMEPHYSPSVFNFYEFDYAPAGVVGDAKLVSPEAQLLTGPFVIGFLNAFVSMAEVGLSFCYDGFAATDARKDALLAEGFRGESVPNCNPIRLGAVRPTSAYWSGNLTWTPRASVVDELAVLLTAGRLDGASRGVISDAVAASDDPLKLALLLFAAAPAFHATNRPRSTDAERDAKAATAATAGDDDYKAVVFVFLSGGVDTFNVLAPKDDDLYAHYAEIRGDVAIDADDLLDVATPPGSQPGDVYGLHPSLTKLQRLYATGDAAFVANAGVMVEPVTKAEFEAKSSKVPADIFSHNHASRMTQSLDADDLYASGVLGRLATAAAREHVVGVTSVGDNAKALEGGPAPPDVLDRKEGVVPFDPENVAPDGTQAHILNLTKQMSSLYAETWSSNLEHAILSTISLGDALETSDLATDMGAGDNTYAQAMETAARVIAARRELGRGRDVLYYTSGGFDSHSDVDETLRERLDDIDDALDALAKELRAQGVWNDTVVVVCSEFGRTLTSNGLGTDHGWGGHALLLGGGVAGGQILGDYPADFSEASELNVGRGRMIPTTPWEGLWAPVATWFGVDDGDLSTVLPNIGNFPEDMILDHAAVFR</sequence>
<gene>
    <name evidence="3" type="ORF">SO694_000681102</name>
</gene>
<dbReference type="InterPro" id="IPR017850">
    <property type="entry name" value="Alkaline_phosphatase_core_sf"/>
</dbReference>
<organism evidence="3 4">
    <name type="scientific">Aureococcus anophagefferens</name>
    <name type="common">Harmful bloom alga</name>
    <dbReference type="NCBI Taxonomy" id="44056"/>
    <lineage>
        <taxon>Eukaryota</taxon>
        <taxon>Sar</taxon>
        <taxon>Stramenopiles</taxon>
        <taxon>Ochrophyta</taxon>
        <taxon>Pelagophyceae</taxon>
        <taxon>Pelagomonadales</taxon>
        <taxon>Pelagomonadaceae</taxon>
        <taxon>Aureococcus</taxon>
    </lineage>
</organism>
<dbReference type="PANTHER" id="PTHR43737:SF1">
    <property type="entry name" value="DUF1501 DOMAIN-CONTAINING PROTEIN"/>
    <property type="match status" value="1"/>
</dbReference>
<feature type="compositionally biased region" description="Low complexity" evidence="1">
    <location>
        <begin position="323"/>
        <end position="333"/>
    </location>
</feature>
<evidence type="ECO:0000256" key="2">
    <source>
        <dbReference type="SAM" id="Phobius"/>
    </source>
</evidence>
<dbReference type="PANTHER" id="PTHR43737">
    <property type="entry name" value="BLL7424 PROTEIN"/>
    <property type="match status" value="1"/>
</dbReference>
<dbReference type="Proteomes" id="UP001363151">
    <property type="component" value="Unassembled WGS sequence"/>
</dbReference>
<dbReference type="InterPro" id="IPR014917">
    <property type="entry name" value="DUF1800"/>
</dbReference>
<dbReference type="Pfam" id="PF08811">
    <property type="entry name" value="DUF1800"/>
    <property type="match status" value="2"/>
</dbReference>
<evidence type="ECO:0000313" key="4">
    <source>
        <dbReference type="Proteomes" id="UP001363151"/>
    </source>
</evidence>
<dbReference type="InterPro" id="IPR010869">
    <property type="entry name" value="DUF1501"/>
</dbReference>
<proteinExistence type="predicted"/>
<evidence type="ECO:0000313" key="3">
    <source>
        <dbReference type="EMBL" id="KAK7235301.1"/>
    </source>
</evidence>
<dbReference type="SUPFAM" id="SSF53649">
    <property type="entry name" value="Alkaline phosphatase-like"/>
    <property type="match status" value="1"/>
</dbReference>
<feature type="region of interest" description="Disordered" evidence="1">
    <location>
        <begin position="286"/>
        <end position="340"/>
    </location>
</feature>
<evidence type="ECO:0008006" key="5">
    <source>
        <dbReference type="Google" id="ProtNLM"/>
    </source>
</evidence>
<keyword evidence="2" id="KW-1133">Transmembrane helix</keyword>
<feature type="transmembrane region" description="Helical" evidence="2">
    <location>
        <begin position="70"/>
        <end position="89"/>
    </location>
</feature>
<evidence type="ECO:0000256" key="1">
    <source>
        <dbReference type="SAM" id="MobiDB-lite"/>
    </source>
</evidence>
<accession>A0ABR1FQ66</accession>
<keyword evidence="2" id="KW-0472">Membrane</keyword>
<keyword evidence="4" id="KW-1185">Reference proteome</keyword>